<reference evidence="11" key="3">
    <citation type="submission" date="2025-09" db="UniProtKB">
        <authorList>
            <consortium name="Ensembl"/>
        </authorList>
    </citation>
    <scope>IDENTIFICATION</scope>
</reference>
<dbReference type="GeneTree" id="ENSGT01030000234530"/>
<keyword evidence="8" id="KW-0812">Transmembrane</keyword>
<feature type="transmembrane region" description="Helical" evidence="8">
    <location>
        <begin position="249"/>
        <end position="271"/>
    </location>
</feature>
<dbReference type="Gene3D" id="2.60.40.10">
    <property type="entry name" value="Immunoglobulins"/>
    <property type="match status" value="2"/>
</dbReference>
<proteinExistence type="predicted"/>
<dbReference type="InterPro" id="IPR007110">
    <property type="entry name" value="Ig-like_dom"/>
</dbReference>
<evidence type="ECO:0000313" key="11">
    <source>
        <dbReference type="Ensembl" id="ENSGACP00000021683.2"/>
    </source>
</evidence>
<dbReference type="CDD" id="cd00099">
    <property type="entry name" value="IgV"/>
    <property type="match status" value="1"/>
</dbReference>
<evidence type="ECO:0000256" key="6">
    <source>
        <dbReference type="ARBA" id="ARBA00023157"/>
    </source>
</evidence>
<sequence>MILFYLLLVLRAGRCTDDLIFETKPVGQSVSLTCPRNVSLTGGTLFWMRLVSGNVPEFFRGTFLFDYELDTISHITTKQGPGTFLLHIHQAKRSDTGVYYCFEINTLSVTLKKSTCLIIKGPEANVPVITKSAPADPVRPGDSVTLQCSVLSVSEETECPEGQKVFWFKAGSDRSPPHVIYVHGNRDGCEQSPEAPPPHRCVYSFSKNISSSDAGTYYCAAATCGQMLLGEGTTLETEAPLMWDLQETVLIVLSAALAFCLLVVVFLMFIIKRKTCQCCNDAVTPQTAGCDPRGQQRDEDLLTYSAPTFTARKTVRAERENAEAAAETVYAGVRT</sequence>
<feature type="chain" id="PRO_5043635209" description="Ig-like domain-containing protein" evidence="9">
    <location>
        <begin position="16"/>
        <end position="335"/>
    </location>
</feature>
<protein>
    <recommendedName>
        <fullName evidence="10">Ig-like domain-containing protein</fullName>
    </recommendedName>
</protein>
<dbReference type="AlphaFoldDB" id="G3PVP4"/>
<evidence type="ECO:0000256" key="5">
    <source>
        <dbReference type="ARBA" id="ARBA00023136"/>
    </source>
</evidence>
<evidence type="ECO:0000256" key="8">
    <source>
        <dbReference type="SAM" id="Phobius"/>
    </source>
</evidence>
<dbReference type="PROSITE" id="PS50835">
    <property type="entry name" value="IG_LIKE"/>
    <property type="match status" value="1"/>
</dbReference>
<accession>G3PVP4</accession>
<dbReference type="GO" id="GO:0009617">
    <property type="term" value="P:response to bacterium"/>
    <property type="evidence" value="ECO:0007669"/>
    <property type="project" value="TreeGrafter"/>
</dbReference>
<dbReference type="InterPro" id="IPR052051">
    <property type="entry name" value="TCR_complex_component"/>
</dbReference>
<reference evidence="11" key="2">
    <citation type="submission" date="2025-08" db="UniProtKB">
        <authorList>
            <consortium name="Ensembl"/>
        </authorList>
    </citation>
    <scope>IDENTIFICATION</scope>
</reference>
<keyword evidence="5 8" id="KW-0472">Membrane</keyword>
<dbReference type="PANTHER" id="PTHR19433:SF133">
    <property type="entry name" value="IMMUNE-TYPE RECEPTOR 5 PRECURSOR-RELATED"/>
    <property type="match status" value="1"/>
</dbReference>
<evidence type="ECO:0000256" key="3">
    <source>
        <dbReference type="ARBA" id="ARBA00022729"/>
    </source>
</evidence>
<dbReference type="InterPro" id="IPR036179">
    <property type="entry name" value="Ig-like_dom_sf"/>
</dbReference>
<dbReference type="GO" id="GO:0002376">
    <property type="term" value="P:immune system process"/>
    <property type="evidence" value="ECO:0007669"/>
    <property type="project" value="UniProtKB-KW"/>
</dbReference>
<dbReference type="InterPro" id="IPR013106">
    <property type="entry name" value="Ig_V-set"/>
</dbReference>
<dbReference type="Pfam" id="PF07686">
    <property type="entry name" value="V-set"/>
    <property type="match status" value="1"/>
</dbReference>
<evidence type="ECO:0000256" key="2">
    <source>
        <dbReference type="ARBA" id="ARBA00022475"/>
    </source>
</evidence>
<evidence type="ECO:0000256" key="4">
    <source>
        <dbReference type="ARBA" id="ARBA00022859"/>
    </source>
</evidence>
<keyword evidence="2" id="KW-1003">Cell membrane</keyword>
<dbReference type="InterPro" id="IPR013783">
    <property type="entry name" value="Ig-like_fold"/>
</dbReference>
<evidence type="ECO:0000256" key="7">
    <source>
        <dbReference type="ARBA" id="ARBA00023180"/>
    </source>
</evidence>
<keyword evidence="8" id="KW-1133">Transmembrane helix</keyword>
<dbReference type="Proteomes" id="UP000007635">
    <property type="component" value="Chromosome IV"/>
</dbReference>
<evidence type="ECO:0000259" key="10">
    <source>
        <dbReference type="PROSITE" id="PS50835"/>
    </source>
</evidence>
<keyword evidence="6" id="KW-1015">Disulfide bond</keyword>
<comment type="subcellular location">
    <subcellularLocation>
        <location evidence="1">Cell membrane</location>
    </subcellularLocation>
</comment>
<feature type="domain" description="Ig-like" evidence="10">
    <location>
        <begin position="127"/>
        <end position="236"/>
    </location>
</feature>
<name>G3PVP4_GASAC</name>
<evidence type="ECO:0000256" key="1">
    <source>
        <dbReference type="ARBA" id="ARBA00004236"/>
    </source>
</evidence>
<evidence type="ECO:0000313" key="12">
    <source>
        <dbReference type="Proteomes" id="UP000007635"/>
    </source>
</evidence>
<dbReference type="GO" id="GO:0005886">
    <property type="term" value="C:plasma membrane"/>
    <property type="evidence" value="ECO:0007669"/>
    <property type="project" value="UniProtKB-SubCell"/>
</dbReference>
<keyword evidence="12" id="KW-1185">Reference proteome</keyword>
<dbReference type="Bgee" id="ENSGACG00000016424">
    <property type="expression patterns" value="Expressed in head kidney"/>
</dbReference>
<dbReference type="Pfam" id="PF13895">
    <property type="entry name" value="Ig_2"/>
    <property type="match status" value="1"/>
</dbReference>
<keyword evidence="3 9" id="KW-0732">Signal</keyword>
<evidence type="ECO:0000256" key="9">
    <source>
        <dbReference type="SAM" id="SignalP"/>
    </source>
</evidence>
<dbReference type="SMART" id="SM00406">
    <property type="entry name" value="IGv"/>
    <property type="match status" value="2"/>
</dbReference>
<dbReference type="PANTHER" id="PTHR19433">
    <property type="entry name" value="T-CELL RECEPTOR ALPHA CHAIN V REGION-RELATED"/>
    <property type="match status" value="1"/>
</dbReference>
<dbReference type="InterPro" id="IPR003599">
    <property type="entry name" value="Ig_sub"/>
</dbReference>
<reference evidence="11 12" key="1">
    <citation type="journal article" date="2021" name="G3 (Bethesda)">
        <title>Improved contiguity of the threespine stickleback genome using long-read sequencing.</title>
        <authorList>
            <person name="Nath S."/>
            <person name="Shaw D.E."/>
            <person name="White M.A."/>
        </authorList>
    </citation>
    <scope>NUCLEOTIDE SEQUENCE [LARGE SCALE GENOMIC DNA]</scope>
    <source>
        <strain evidence="11 12">Lake Benthic</strain>
    </source>
</reference>
<feature type="signal peptide" evidence="9">
    <location>
        <begin position="1"/>
        <end position="15"/>
    </location>
</feature>
<keyword evidence="4" id="KW-0391">Immunity</keyword>
<dbReference type="InParanoid" id="G3PVP4"/>
<dbReference type="Ensembl" id="ENSGACT00000021724.2">
    <property type="protein sequence ID" value="ENSGACP00000021683.2"/>
    <property type="gene ID" value="ENSGACG00000016424.2"/>
</dbReference>
<organism evidence="11 12">
    <name type="scientific">Gasterosteus aculeatus aculeatus</name>
    <name type="common">three-spined stickleback</name>
    <dbReference type="NCBI Taxonomy" id="481459"/>
    <lineage>
        <taxon>Eukaryota</taxon>
        <taxon>Metazoa</taxon>
        <taxon>Chordata</taxon>
        <taxon>Craniata</taxon>
        <taxon>Vertebrata</taxon>
        <taxon>Euteleostomi</taxon>
        <taxon>Actinopterygii</taxon>
        <taxon>Neopterygii</taxon>
        <taxon>Teleostei</taxon>
        <taxon>Neoteleostei</taxon>
        <taxon>Acanthomorphata</taxon>
        <taxon>Eupercaria</taxon>
        <taxon>Perciformes</taxon>
        <taxon>Cottioidei</taxon>
        <taxon>Gasterosteales</taxon>
        <taxon>Gasterosteidae</taxon>
        <taxon>Gasterosteus</taxon>
    </lineage>
</organism>
<keyword evidence="7" id="KW-0325">Glycoprotein</keyword>
<dbReference type="SUPFAM" id="SSF48726">
    <property type="entry name" value="Immunoglobulin"/>
    <property type="match status" value="2"/>
</dbReference>
<dbReference type="SMART" id="SM00409">
    <property type="entry name" value="IG"/>
    <property type="match status" value="2"/>
</dbReference>